<reference evidence="14" key="1">
    <citation type="journal article" date="2012" name="PLoS ONE">
        <title>Expanded functional diversity of shaker k(+) channels in cnidarians is driven by gene expansion.</title>
        <authorList>
            <person name="Jegla T."/>
            <person name="Marlow H.Q."/>
            <person name="Chen B."/>
            <person name="Simmons D.K."/>
            <person name="Jacobo S.M."/>
            <person name="Martindale M.Q."/>
        </authorList>
    </citation>
    <scope>NUCLEOTIDE SEQUENCE</scope>
</reference>
<dbReference type="InterPro" id="IPR003972">
    <property type="entry name" value="K_chnl_volt-dep_Kv1"/>
</dbReference>
<evidence type="ECO:0000256" key="2">
    <source>
        <dbReference type="ARBA" id="ARBA00022448"/>
    </source>
</evidence>
<dbReference type="Gene3D" id="1.10.287.70">
    <property type="match status" value="1"/>
</dbReference>
<feature type="non-terminal residue" evidence="14">
    <location>
        <position position="486"/>
    </location>
</feature>
<keyword evidence="8 12" id="KW-1133">Transmembrane helix</keyword>
<dbReference type="PRINTS" id="PR00169">
    <property type="entry name" value="KCHANNEL"/>
</dbReference>
<evidence type="ECO:0000256" key="6">
    <source>
        <dbReference type="ARBA" id="ARBA00022882"/>
    </source>
</evidence>
<dbReference type="Pfam" id="PF00520">
    <property type="entry name" value="Ion_trans"/>
    <property type="match status" value="1"/>
</dbReference>
<name>K9MY28_NEMVE</name>
<evidence type="ECO:0000256" key="5">
    <source>
        <dbReference type="ARBA" id="ARBA00022826"/>
    </source>
</evidence>
<keyword evidence="11 14" id="KW-0407">Ion channel</keyword>
<keyword evidence="5" id="KW-0631">Potassium channel</keyword>
<dbReference type="Gene3D" id="1.20.120.350">
    <property type="entry name" value="Voltage-gated potassium channels. Chain C"/>
    <property type="match status" value="1"/>
</dbReference>
<dbReference type="InterPro" id="IPR011333">
    <property type="entry name" value="SKP1/BTB/POZ_sf"/>
</dbReference>
<accession>K9MY28</accession>
<feature type="transmembrane region" description="Helical" evidence="12">
    <location>
        <begin position="264"/>
        <end position="284"/>
    </location>
</feature>
<keyword evidence="9" id="KW-0406">Ion transport</keyword>
<evidence type="ECO:0000256" key="3">
    <source>
        <dbReference type="ARBA" id="ARBA00022538"/>
    </source>
</evidence>
<evidence type="ECO:0000256" key="9">
    <source>
        <dbReference type="ARBA" id="ARBA00023065"/>
    </source>
</evidence>
<dbReference type="EMBL" id="JX846632">
    <property type="protein sequence ID" value="AFY09705.1"/>
    <property type="molecule type" value="mRNA"/>
</dbReference>
<dbReference type="PANTHER" id="PTHR11537">
    <property type="entry name" value="VOLTAGE-GATED POTASSIUM CHANNEL"/>
    <property type="match status" value="1"/>
</dbReference>
<dbReference type="InterPro" id="IPR000210">
    <property type="entry name" value="BTB/POZ_dom"/>
</dbReference>
<evidence type="ECO:0000256" key="7">
    <source>
        <dbReference type="ARBA" id="ARBA00022958"/>
    </source>
</evidence>
<keyword evidence="3" id="KW-0633">Potassium transport</keyword>
<keyword evidence="6" id="KW-0851">Voltage-gated channel</keyword>
<dbReference type="PANTHER" id="PTHR11537:SF113">
    <property type="entry name" value="POTASSIUM VOLTAGE-GATED CHANNEL PROTEIN SHAKER"/>
    <property type="match status" value="1"/>
</dbReference>
<dbReference type="PRINTS" id="PR01496">
    <property type="entry name" value="SHAKERCHANEL"/>
</dbReference>
<evidence type="ECO:0000256" key="10">
    <source>
        <dbReference type="ARBA" id="ARBA00023136"/>
    </source>
</evidence>
<dbReference type="GeneID" id="5507367"/>
<feature type="transmembrane region" description="Helical" evidence="12">
    <location>
        <begin position="180"/>
        <end position="200"/>
    </location>
</feature>
<dbReference type="GO" id="GO:0005249">
    <property type="term" value="F:voltage-gated potassium channel activity"/>
    <property type="evidence" value="ECO:0007669"/>
    <property type="project" value="InterPro"/>
</dbReference>
<dbReference type="HOGENOM" id="CLU_011722_4_1_1"/>
<feature type="transmembrane region" description="Helical" evidence="12">
    <location>
        <begin position="394"/>
        <end position="422"/>
    </location>
</feature>
<protein>
    <submittedName>
        <fullName evidence="14">Potassium channel</fullName>
    </submittedName>
</protein>
<evidence type="ECO:0000259" key="13">
    <source>
        <dbReference type="SMART" id="SM00225"/>
    </source>
</evidence>
<dbReference type="KEGG" id="nve:5507367"/>
<dbReference type="Pfam" id="PF02214">
    <property type="entry name" value="BTB_2"/>
    <property type="match status" value="1"/>
</dbReference>
<feature type="domain" description="BTB" evidence="13">
    <location>
        <begin position="48"/>
        <end position="148"/>
    </location>
</feature>
<dbReference type="InterPro" id="IPR028325">
    <property type="entry name" value="VG_K_chnl"/>
</dbReference>
<dbReference type="FunFam" id="1.20.120.350:FF:000071">
    <property type="entry name" value="Potassium voltage-gated channel protein shk-1"/>
    <property type="match status" value="1"/>
</dbReference>
<evidence type="ECO:0000256" key="4">
    <source>
        <dbReference type="ARBA" id="ARBA00022692"/>
    </source>
</evidence>
<dbReference type="Gene3D" id="3.30.710.10">
    <property type="entry name" value="Potassium Channel Kv1.1, Chain A"/>
    <property type="match status" value="1"/>
</dbReference>
<dbReference type="InterPro" id="IPR027359">
    <property type="entry name" value="Volt_channel_dom_sf"/>
</dbReference>
<comment type="subcellular location">
    <subcellularLocation>
        <location evidence="1">Membrane</location>
        <topology evidence="1">Multi-pass membrane protein</topology>
    </subcellularLocation>
</comment>
<gene>
    <name evidence="14" type="primary">Shak3</name>
</gene>
<dbReference type="SMART" id="SM00225">
    <property type="entry name" value="BTB"/>
    <property type="match status" value="1"/>
</dbReference>
<dbReference type="InterPro" id="IPR005821">
    <property type="entry name" value="Ion_trans_dom"/>
</dbReference>
<dbReference type="GO" id="GO:0008076">
    <property type="term" value="C:voltage-gated potassium channel complex"/>
    <property type="evidence" value="ECO:0007669"/>
    <property type="project" value="InterPro"/>
</dbReference>
<dbReference type="AlphaFoldDB" id="K9MY28"/>
<evidence type="ECO:0000313" key="14">
    <source>
        <dbReference type="EMBL" id="AFY09705.1"/>
    </source>
</evidence>
<evidence type="ECO:0000256" key="8">
    <source>
        <dbReference type="ARBA" id="ARBA00022989"/>
    </source>
</evidence>
<dbReference type="OrthoDB" id="415460at2759"/>
<dbReference type="SUPFAM" id="SSF81324">
    <property type="entry name" value="Voltage-gated potassium channels"/>
    <property type="match status" value="1"/>
</dbReference>
<keyword evidence="2" id="KW-0813">Transport</keyword>
<evidence type="ECO:0000256" key="11">
    <source>
        <dbReference type="ARBA" id="ARBA00023303"/>
    </source>
</evidence>
<dbReference type="SUPFAM" id="SSF54695">
    <property type="entry name" value="POZ domain"/>
    <property type="match status" value="1"/>
</dbReference>
<feature type="transmembrane region" description="Helical" evidence="12">
    <location>
        <begin position="290"/>
        <end position="307"/>
    </location>
</feature>
<organism evidence="14">
    <name type="scientific">Nematostella vectensis</name>
    <name type="common">Starlet sea anemone</name>
    <dbReference type="NCBI Taxonomy" id="45351"/>
    <lineage>
        <taxon>Eukaryota</taxon>
        <taxon>Metazoa</taxon>
        <taxon>Cnidaria</taxon>
        <taxon>Anthozoa</taxon>
        <taxon>Hexacorallia</taxon>
        <taxon>Actiniaria</taxon>
        <taxon>Edwardsiidae</taxon>
        <taxon>Nematostella</taxon>
    </lineage>
</organism>
<evidence type="ECO:0000256" key="1">
    <source>
        <dbReference type="ARBA" id="ARBA00004141"/>
    </source>
</evidence>
<keyword evidence="10 12" id="KW-0472">Membrane</keyword>
<dbReference type="FunFam" id="3.30.710.10:FF:000157">
    <property type="entry name" value="Potassium channel"/>
    <property type="match status" value="1"/>
</dbReference>
<keyword evidence="4 12" id="KW-0812">Transmembrane</keyword>
<feature type="transmembrane region" description="Helical" evidence="12">
    <location>
        <begin position="236"/>
        <end position="257"/>
    </location>
</feature>
<evidence type="ECO:0000256" key="12">
    <source>
        <dbReference type="SAM" id="Phobius"/>
    </source>
</evidence>
<dbReference type="GO" id="GO:0051260">
    <property type="term" value="P:protein homooligomerization"/>
    <property type="evidence" value="ECO:0007669"/>
    <property type="project" value="InterPro"/>
</dbReference>
<feature type="transmembrane region" description="Helical" evidence="12">
    <location>
        <begin position="333"/>
        <end position="354"/>
    </location>
</feature>
<dbReference type="InterPro" id="IPR003131">
    <property type="entry name" value="T1-type_BTB"/>
</dbReference>
<keyword evidence="7" id="KW-0630">Potassium</keyword>
<proteinExistence type="evidence at transcript level"/>
<sequence>MRMENCEVNNHVCERNSGVFEEEEDEREITPFMQKTENHHKKKKEKGKRIIINVSGLRFETYEATLAQFPNTLLGSESKREEYFDSDADEYFFDRNRSTFEAILFFYQSNGKLVRPSGVPFLLFKDEVIFFKLGKDNLKRLEEEEGYIEETTRVLPRHHLQRRIWELFEYPDSSMGARVLAVWSVSVILISIVVFCIETLPTFRCKTSPDGNGCPKLLPGTNSTADHPEPVEKSSAWLALEILCIAWFTLEYVVRLLSSPQKLLFVRSFLNVIDLMAILPYYITLPMKDLRITSLAVLRVIRLVRVFRIFKLSRHSRGLQVLGHTLRASSRELAMLIFFLLISVVLFSSAVYYAEEEEAASKFSSIPDAFWWAVVTMTTVGYGDMYPVTPWGKLVGSICAISGVLTIALPVPVIVSNFNYFYKREQLSSSMEAAENGESSYGSYRDEKDGEHELVNGPFVASPSGHLVTSAHNSYSLEEVKVETPV</sequence>
<dbReference type="InterPro" id="IPR003968">
    <property type="entry name" value="K_chnl_volt-dep_Kv"/>
</dbReference>
<dbReference type="PRINTS" id="PR01491">
    <property type="entry name" value="KVCHANNEL"/>
</dbReference>
<dbReference type="FunFam" id="1.10.287.70:FF:000002">
    <property type="entry name" value="Potassium voltage-gated channel subfamily a member"/>
    <property type="match status" value="1"/>
</dbReference>